<sequence length="250" mass="28066">MTTLLTPDQLEADLRAIGARLYHDQHPFHALLHEGRLDLGQVQAWALNRFEYQRCIPLKDAAILARMEDPALRRIWRQRILDHDGNSPGDGGIARWLHLTDALGLDRALVESGRALLPGTRFAVQAYLQFVRETSLLEAIASSLTELFAPNIIGRRVAGMLKHYDFVSPEALAYFEHRLTEAPRDSDFALDYVKQHADTVEKQDLVKAALHFKCSVLWAQLDALHVAYVAPGIMWPDAFVPARDASRAAA</sequence>
<dbReference type="Proteomes" id="UP000195877">
    <property type="component" value="Chromosome 1"/>
</dbReference>
<comment type="pathway">
    <text evidence="3">Cofactor biosynthesis; pyrroloquinoline quinone biosynthesis.</text>
</comment>
<dbReference type="InterPro" id="IPR016084">
    <property type="entry name" value="Haem_Oase-like_multi-hlx"/>
</dbReference>
<dbReference type="InterPro" id="IPR004305">
    <property type="entry name" value="Thiaminase-2/PQQC"/>
</dbReference>
<evidence type="ECO:0000313" key="6">
    <source>
        <dbReference type="EMBL" id="SMR02171.1"/>
    </source>
</evidence>
<evidence type="ECO:0000313" key="7">
    <source>
        <dbReference type="Proteomes" id="UP000195877"/>
    </source>
</evidence>
<reference evidence="5 7" key="1">
    <citation type="submission" date="2017-05" db="EMBL/GenBank/DDBJ databases">
        <authorList>
            <person name="Blom J."/>
        </authorList>
    </citation>
    <scope>NUCLEOTIDE SEQUENCE [LARGE SCALE GENOMIC DNA]</scope>
    <source>
        <strain evidence="5">PD885</strain>
    </source>
</reference>
<dbReference type="PANTHER" id="PTHR40279:SF3">
    <property type="entry name" value="4-AMINOBENZOATE SYNTHASE"/>
    <property type="match status" value="1"/>
</dbReference>
<dbReference type="Gene3D" id="1.20.910.10">
    <property type="entry name" value="Heme oxygenase-like"/>
    <property type="match status" value="1"/>
</dbReference>
<comment type="catalytic activity">
    <reaction evidence="3">
        <text>6-(2-amino-2-carboxyethyl)-7,8-dioxo-1,2,3,4,7,8-hexahydroquinoline-2,4-dicarboxylate + 3 O2 = pyrroloquinoline quinone + 2 H2O2 + 2 H2O + H(+)</text>
        <dbReference type="Rhea" id="RHEA:10692"/>
        <dbReference type="ChEBI" id="CHEBI:15377"/>
        <dbReference type="ChEBI" id="CHEBI:15378"/>
        <dbReference type="ChEBI" id="CHEBI:15379"/>
        <dbReference type="ChEBI" id="CHEBI:16240"/>
        <dbReference type="ChEBI" id="CHEBI:58442"/>
        <dbReference type="ChEBI" id="CHEBI:58778"/>
        <dbReference type="EC" id="1.3.3.11"/>
    </reaction>
</comment>
<organism evidence="6 8">
    <name type="scientific">Xanthomonas fragariae</name>
    <dbReference type="NCBI Taxonomy" id="48664"/>
    <lineage>
        <taxon>Bacteria</taxon>
        <taxon>Pseudomonadati</taxon>
        <taxon>Pseudomonadota</taxon>
        <taxon>Gammaproteobacteria</taxon>
        <taxon>Lysobacterales</taxon>
        <taxon>Lysobacteraceae</taxon>
        <taxon>Xanthomonas</taxon>
    </lineage>
</organism>
<evidence type="ECO:0000259" key="4">
    <source>
        <dbReference type="Pfam" id="PF03070"/>
    </source>
</evidence>
<dbReference type="EC" id="1.3.3.11" evidence="3"/>
<keyword evidence="1 3" id="KW-0884">PQQ biosynthesis</keyword>
<dbReference type="KEGG" id="xfr:BER92_04110"/>
<keyword evidence="7" id="KW-1185">Reference proteome</keyword>
<proteinExistence type="inferred from homology"/>
<gene>
    <name evidence="3 6" type="primary">pqqC</name>
    <name evidence="6" type="ORF">PD5205_00852</name>
    <name evidence="5" type="ORF">PD885_03160</name>
</gene>
<keyword evidence="2 3" id="KW-0560">Oxidoreductase</keyword>
<dbReference type="Proteomes" id="UP000195953">
    <property type="component" value="Chromosome 1"/>
</dbReference>
<protein>
    <recommendedName>
        <fullName evidence="3">Pyrroloquinoline-quinone synthase</fullName>
        <ecNumber evidence="3">1.3.3.11</ecNumber>
    </recommendedName>
    <alternativeName>
        <fullName evidence="3">Coenzyme PQQ synthesis protein C</fullName>
    </alternativeName>
    <alternativeName>
        <fullName evidence="3">Pyrroloquinoline quinone biosynthesis protein C</fullName>
    </alternativeName>
</protein>
<dbReference type="NCBIfam" id="TIGR02111">
    <property type="entry name" value="PQQ_syn_pqqC"/>
    <property type="match status" value="1"/>
</dbReference>
<dbReference type="UniPathway" id="UPA00539"/>
<name>A0A1Y6HEU5_9XANT</name>
<dbReference type="STRING" id="48664.BER92_04110"/>
<dbReference type="eggNOG" id="COG5424">
    <property type="taxonomic scope" value="Bacteria"/>
</dbReference>
<comment type="function">
    <text evidence="3">Ring cyclization and eight-electron oxidation of 3a-(2-amino-2-carboxyethyl)-4,5-dioxo-4,5,6,7,8,9-hexahydroquinoline-7,9-dicarboxylic-acid to PQQ.</text>
</comment>
<evidence type="ECO:0000256" key="2">
    <source>
        <dbReference type="ARBA" id="ARBA00023002"/>
    </source>
</evidence>
<dbReference type="EMBL" id="LT853882">
    <property type="protein sequence ID" value="SMR00382.1"/>
    <property type="molecule type" value="Genomic_DNA"/>
</dbReference>
<dbReference type="InterPro" id="IPR039068">
    <property type="entry name" value="PqqC-like"/>
</dbReference>
<comment type="similarity">
    <text evidence="3">Belongs to the PqqC family.</text>
</comment>
<evidence type="ECO:0000256" key="3">
    <source>
        <dbReference type="HAMAP-Rule" id="MF_00654"/>
    </source>
</evidence>
<feature type="domain" description="Thiaminase-2/PQQC" evidence="4">
    <location>
        <begin position="12"/>
        <end position="222"/>
    </location>
</feature>
<dbReference type="RefSeq" id="WP_002812059.1">
    <property type="nucleotide sequence ID" value="NZ_CP016830.1"/>
</dbReference>
<dbReference type="GO" id="GO:0033732">
    <property type="term" value="F:pyrroloquinoline-quinone synthase activity"/>
    <property type="evidence" value="ECO:0007669"/>
    <property type="project" value="UniProtKB-EC"/>
</dbReference>
<dbReference type="HAMAP" id="MF_00654">
    <property type="entry name" value="PQQ_syn_PqqC"/>
    <property type="match status" value="1"/>
</dbReference>
<evidence type="ECO:0000256" key="1">
    <source>
        <dbReference type="ARBA" id="ARBA00022905"/>
    </source>
</evidence>
<dbReference type="PANTHER" id="PTHR40279">
    <property type="entry name" value="PQQC-LIKE PROTEIN"/>
    <property type="match status" value="1"/>
</dbReference>
<dbReference type="SUPFAM" id="SSF48613">
    <property type="entry name" value="Heme oxygenase-like"/>
    <property type="match status" value="1"/>
</dbReference>
<dbReference type="GeneID" id="61895450"/>
<evidence type="ECO:0000313" key="5">
    <source>
        <dbReference type="EMBL" id="SMR00382.1"/>
    </source>
</evidence>
<accession>A0A1Y6HEU5</accession>
<dbReference type="AlphaFoldDB" id="A0A1Y6HEU5"/>
<dbReference type="EMBL" id="LT853885">
    <property type="protein sequence ID" value="SMR02171.1"/>
    <property type="molecule type" value="Genomic_DNA"/>
</dbReference>
<dbReference type="Pfam" id="PF03070">
    <property type="entry name" value="TENA_THI-4"/>
    <property type="match status" value="1"/>
</dbReference>
<dbReference type="OrthoDB" id="9800756at2"/>
<dbReference type="GO" id="GO:0018189">
    <property type="term" value="P:pyrroloquinoline quinone biosynthetic process"/>
    <property type="evidence" value="ECO:0007669"/>
    <property type="project" value="UniProtKB-UniRule"/>
</dbReference>
<dbReference type="InterPro" id="IPR011845">
    <property type="entry name" value="PqqC"/>
</dbReference>
<evidence type="ECO:0000313" key="8">
    <source>
        <dbReference type="Proteomes" id="UP000195953"/>
    </source>
</evidence>
<reference evidence="6 8" key="2">
    <citation type="submission" date="2017-05" db="EMBL/GenBank/DDBJ databases">
        <authorList>
            <person name="Song R."/>
            <person name="Chenine A.L."/>
            <person name="Ruprecht R.M."/>
        </authorList>
    </citation>
    <scope>NUCLEOTIDE SEQUENCE [LARGE SCALE GENOMIC DNA]</scope>
    <source>
        <strain evidence="6">PD5205</strain>
    </source>
</reference>